<keyword evidence="2" id="KW-1185">Reference proteome</keyword>
<reference evidence="1 2" key="1">
    <citation type="journal article" date="2013" name="Genome Announc.">
        <title>Complete Genome Sequence of the Pseudomonas fluorescens Bacteriophage UFV-P2.</title>
        <authorList>
            <person name="Eller M.R."/>
            <person name="Salgado R.L."/>
            <person name="Vidigal P.M."/>
            <person name="Alves M.P."/>
            <person name="Dias R.S."/>
            <person name="de Oliveira L.L."/>
            <person name="da Silva C.C."/>
            <person name="de Carvalho A.F."/>
            <person name="De Paula S.O."/>
        </authorList>
    </citation>
    <scope>NUCLEOTIDE SEQUENCE [LARGE SCALE GENOMIC DNA]</scope>
</reference>
<sequence length="287" mass="32905">MAVHGIYFTDQHDDTIQLNEMNNWGNCWGAFQNIQHPVEGVVDIHVLIKMPEQYKPIAVKFMESDFFKNLTDNKFHLGQLTPAEFKSSRLVAHHMGPQHYMEVVFKSDLEAARLITAGRLLTSIRYLEHNGHGTFRGFKEDQYHLIPLVLNAIHTNGEPYSDSYITFMPLTLEHLREAAGANNLYDVDVDDDYYDIARDHYNGAKISVEMLKRVLGRSSEEFKERTSQNWGILEREYFKDCEASDWLEDAAIPGDTYVSIGSPVQDVMLDGETALETSMYQALAQFE</sequence>
<dbReference type="Proteomes" id="UP000007008">
    <property type="component" value="Segment"/>
</dbReference>
<dbReference type="EMBL" id="JX863101">
    <property type="protein sequence ID" value="AFU62953.1"/>
    <property type="molecule type" value="Genomic_DNA"/>
</dbReference>
<proteinExistence type="predicted"/>
<organism evidence="1 2">
    <name type="scientific">Pseudomonas phage UFV-P2</name>
    <dbReference type="NCBI Taxonomy" id="1235661"/>
    <lineage>
        <taxon>Viruses</taxon>
        <taxon>Duplodnaviria</taxon>
        <taxon>Heunggongvirae</taxon>
        <taxon>Uroviricota</taxon>
        <taxon>Caudoviricetes</taxon>
        <taxon>Vicosavirus</taxon>
        <taxon>Vicosavirus UFVP2</taxon>
    </lineage>
</organism>
<protein>
    <submittedName>
        <fullName evidence="1">Uncharacterized protein</fullName>
    </submittedName>
</protein>
<name>K0IMT0_9CAUD</name>
<evidence type="ECO:0000313" key="2">
    <source>
        <dbReference type="Proteomes" id="UP000007008"/>
    </source>
</evidence>
<evidence type="ECO:0000313" key="1">
    <source>
        <dbReference type="EMBL" id="AFU62953.1"/>
    </source>
</evidence>
<dbReference type="OrthoDB" id="30948at10239"/>
<dbReference type="GeneID" id="13828899"/>
<dbReference type="RefSeq" id="YP_006907079.1">
    <property type="nucleotide sequence ID" value="NC_018850.2"/>
</dbReference>
<accession>K0IMT0</accession>
<dbReference type="KEGG" id="vg:13828899"/>